<evidence type="ECO:0000313" key="2">
    <source>
        <dbReference type="Proteomes" id="UP000239757"/>
    </source>
</evidence>
<dbReference type="AlphaFoldDB" id="A0A2P5VQF4"/>
<reference evidence="1 2" key="1">
    <citation type="submission" date="2015-01" db="EMBL/GenBank/DDBJ databases">
        <title>Genome of allotetraploid Gossypium barbadense reveals genomic plasticity and fiber elongation in cotton evolution.</title>
        <authorList>
            <person name="Chen X."/>
            <person name="Liu X."/>
            <person name="Zhao B."/>
            <person name="Zheng H."/>
            <person name="Hu Y."/>
            <person name="Lu G."/>
            <person name="Yang C."/>
            <person name="Chen J."/>
            <person name="Shan C."/>
            <person name="Zhang L."/>
            <person name="Zhou Y."/>
            <person name="Wang L."/>
            <person name="Guo W."/>
            <person name="Bai Y."/>
            <person name="Ruan J."/>
            <person name="Shangguan X."/>
            <person name="Mao Y."/>
            <person name="Jiang J."/>
            <person name="Zhu Y."/>
            <person name="Lei J."/>
            <person name="Kang H."/>
            <person name="Chen S."/>
            <person name="He X."/>
            <person name="Wang R."/>
            <person name="Wang Y."/>
            <person name="Chen J."/>
            <person name="Wang L."/>
            <person name="Yu S."/>
            <person name="Wang B."/>
            <person name="Wei J."/>
            <person name="Song S."/>
            <person name="Lu X."/>
            <person name="Gao Z."/>
            <person name="Gu W."/>
            <person name="Deng X."/>
            <person name="Ma D."/>
            <person name="Wang S."/>
            <person name="Liang W."/>
            <person name="Fang L."/>
            <person name="Cai C."/>
            <person name="Zhu X."/>
            <person name="Zhou B."/>
            <person name="Zhang Y."/>
            <person name="Chen Z."/>
            <person name="Xu S."/>
            <person name="Zhu R."/>
            <person name="Wang S."/>
            <person name="Zhang T."/>
            <person name="Zhao G."/>
        </authorList>
    </citation>
    <scope>NUCLEOTIDE SEQUENCE [LARGE SCALE GENOMIC DNA]</scope>
    <source>
        <strain evidence="2">cv. Xinhai21</strain>
        <tissue evidence="1">Leaf</tissue>
    </source>
</reference>
<name>A0A2P5VQF4_GOSBA</name>
<sequence length="69" mass="7500">MCSLVLMISSRGACEFAYTGKLISLAKGRRNDSTSRTRLIVGELVFRTNGTICVLNSSLPDMGKSNDEN</sequence>
<dbReference type="EMBL" id="KZ671535">
    <property type="protein sequence ID" value="PPR81043.1"/>
    <property type="molecule type" value="Genomic_DNA"/>
</dbReference>
<dbReference type="Proteomes" id="UP000239757">
    <property type="component" value="Unassembled WGS sequence"/>
</dbReference>
<protein>
    <submittedName>
        <fullName evidence="1">Uncharacterized protein</fullName>
    </submittedName>
</protein>
<gene>
    <name evidence="1" type="ORF">GOBAR_AA39671</name>
</gene>
<organism evidence="1 2">
    <name type="scientific">Gossypium barbadense</name>
    <name type="common">Sea Island cotton</name>
    <name type="synonym">Hibiscus barbadensis</name>
    <dbReference type="NCBI Taxonomy" id="3634"/>
    <lineage>
        <taxon>Eukaryota</taxon>
        <taxon>Viridiplantae</taxon>
        <taxon>Streptophyta</taxon>
        <taxon>Embryophyta</taxon>
        <taxon>Tracheophyta</taxon>
        <taxon>Spermatophyta</taxon>
        <taxon>Magnoliopsida</taxon>
        <taxon>eudicotyledons</taxon>
        <taxon>Gunneridae</taxon>
        <taxon>Pentapetalae</taxon>
        <taxon>rosids</taxon>
        <taxon>malvids</taxon>
        <taxon>Malvales</taxon>
        <taxon>Malvaceae</taxon>
        <taxon>Malvoideae</taxon>
        <taxon>Gossypium</taxon>
    </lineage>
</organism>
<accession>A0A2P5VQF4</accession>
<evidence type="ECO:0000313" key="1">
    <source>
        <dbReference type="EMBL" id="PPR81043.1"/>
    </source>
</evidence>
<proteinExistence type="predicted"/>